<dbReference type="Proteomes" id="UP000464700">
    <property type="component" value="Chromosome"/>
</dbReference>
<dbReference type="RefSeq" id="WP_160230668.1">
    <property type="nucleotide sequence ID" value="NZ_CP043925.1"/>
</dbReference>
<protein>
    <submittedName>
        <fullName evidence="1">Uncharacterized protein</fullName>
    </submittedName>
</protein>
<dbReference type="KEGG" id="pcol:F1325_15340"/>
<gene>
    <name evidence="1" type="ORF">F1325_15340</name>
</gene>
<reference evidence="1 2" key="1">
    <citation type="submission" date="2019-09" db="EMBL/GenBank/DDBJ databases">
        <title>Emergence of a chromosome-mediated tetracycline resistance gene in Proteus strain.</title>
        <authorList>
            <person name="He D."/>
            <person name="Wang L."/>
        </authorList>
    </citation>
    <scope>NUCLEOTIDE SEQUENCE [LARGE SCALE GENOMIC DNA]</scope>
    <source>
        <strain evidence="1 2">T60</strain>
    </source>
</reference>
<organism evidence="1 2">
    <name type="scientific">Proteus columbae</name>
    <dbReference type="NCBI Taxonomy" id="1987580"/>
    <lineage>
        <taxon>Bacteria</taxon>
        <taxon>Pseudomonadati</taxon>
        <taxon>Pseudomonadota</taxon>
        <taxon>Gammaproteobacteria</taxon>
        <taxon>Enterobacterales</taxon>
        <taxon>Morganellaceae</taxon>
        <taxon>Proteus</taxon>
    </lineage>
</organism>
<name>A0A6I7DAJ5_9GAMM</name>
<accession>A0A6I7DAJ5</accession>
<evidence type="ECO:0000313" key="2">
    <source>
        <dbReference type="Proteomes" id="UP000464700"/>
    </source>
</evidence>
<sequence length="84" mass="10075">MNDMTTLRNEYLDDCQIDDLETMSLEEYKYHVKMDHFLFVEGHGILVDDFTGRRFAASKEQLDILIAYLQEERGKMPKHDKRYL</sequence>
<dbReference type="AlphaFoldDB" id="A0A6I7DAJ5"/>
<dbReference type="EMBL" id="CP043925">
    <property type="protein sequence ID" value="QHN11744.1"/>
    <property type="molecule type" value="Genomic_DNA"/>
</dbReference>
<keyword evidence="2" id="KW-1185">Reference proteome</keyword>
<evidence type="ECO:0000313" key="1">
    <source>
        <dbReference type="EMBL" id="QHN11744.1"/>
    </source>
</evidence>
<proteinExistence type="predicted"/>